<name>A0A0G0YHX7_UNCC2</name>
<feature type="coiled-coil region" evidence="1">
    <location>
        <begin position="185"/>
        <end position="215"/>
    </location>
</feature>
<feature type="compositionally biased region" description="Low complexity" evidence="2">
    <location>
        <begin position="33"/>
        <end position="42"/>
    </location>
</feature>
<dbReference type="EMBL" id="LCBL01000003">
    <property type="protein sequence ID" value="KKS09136.1"/>
    <property type="molecule type" value="Genomic_DNA"/>
</dbReference>
<feature type="compositionally biased region" description="Low complexity" evidence="2">
    <location>
        <begin position="305"/>
        <end position="326"/>
    </location>
</feature>
<feature type="signal peptide" evidence="3">
    <location>
        <begin position="1"/>
        <end position="21"/>
    </location>
</feature>
<keyword evidence="1" id="KW-0175">Coiled coil</keyword>
<feature type="compositionally biased region" description="Low complexity" evidence="2">
    <location>
        <begin position="50"/>
        <end position="70"/>
    </location>
</feature>
<feature type="chain" id="PRO_5002535586" description="DUF5667 domain-containing protein" evidence="3">
    <location>
        <begin position="22"/>
        <end position="326"/>
    </location>
</feature>
<keyword evidence="3" id="KW-0732">Signal</keyword>
<evidence type="ECO:0000313" key="5">
    <source>
        <dbReference type="Proteomes" id="UP000033869"/>
    </source>
</evidence>
<reference evidence="4 5" key="1">
    <citation type="journal article" date="2015" name="Nature">
        <title>rRNA introns, odd ribosomes, and small enigmatic genomes across a large radiation of phyla.</title>
        <authorList>
            <person name="Brown C.T."/>
            <person name="Hug L.A."/>
            <person name="Thomas B.C."/>
            <person name="Sharon I."/>
            <person name="Castelle C.J."/>
            <person name="Singh A."/>
            <person name="Wilkins M.J."/>
            <person name="Williams K.H."/>
            <person name="Banfield J.F."/>
        </authorList>
    </citation>
    <scope>NUCLEOTIDE SEQUENCE [LARGE SCALE GENOMIC DNA]</scope>
</reference>
<evidence type="ECO:0000256" key="1">
    <source>
        <dbReference type="SAM" id="Coils"/>
    </source>
</evidence>
<evidence type="ECO:0008006" key="6">
    <source>
        <dbReference type="Google" id="ProtNLM"/>
    </source>
</evidence>
<feature type="region of interest" description="Disordered" evidence="2">
    <location>
        <begin position="287"/>
        <end position="326"/>
    </location>
</feature>
<evidence type="ECO:0000256" key="3">
    <source>
        <dbReference type="SAM" id="SignalP"/>
    </source>
</evidence>
<gene>
    <name evidence="4" type="ORF">UU65_C0003G0191</name>
</gene>
<protein>
    <recommendedName>
        <fullName evidence="6">DUF5667 domain-containing protein</fullName>
    </recommendedName>
</protein>
<dbReference type="Proteomes" id="UP000033869">
    <property type="component" value="Unassembled WGS sequence"/>
</dbReference>
<dbReference type="AlphaFoldDB" id="A0A0G0YHX7"/>
<organism evidence="4 5">
    <name type="scientific">candidate division CPR2 bacterium GW2011_GWC1_41_48</name>
    <dbReference type="NCBI Taxonomy" id="1618344"/>
    <lineage>
        <taxon>Bacteria</taxon>
        <taxon>Bacteria division CPR2</taxon>
    </lineage>
</organism>
<proteinExistence type="predicted"/>
<accession>A0A0G0YHX7</accession>
<evidence type="ECO:0000256" key="2">
    <source>
        <dbReference type="SAM" id="MobiDB-lite"/>
    </source>
</evidence>
<feature type="region of interest" description="Disordered" evidence="2">
    <location>
        <begin position="26"/>
        <end position="77"/>
    </location>
</feature>
<comment type="caution">
    <text evidence="4">The sequence shown here is derived from an EMBL/GenBank/DDBJ whole genome shotgun (WGS) entry which is preliminary data.</text>
</comment>
<sequence>MKKTLYSFLVLALLLPSVIFAREANGEESGKNTPTPRVTTTTTEDEDVNETTTTATPTPSKTTTPKVTPKTSKESLEDSLKAYKEASEAKKLEKLKTFGTKAVDNRIKELNNIISQIEKNKMLESADKTELKTDIQKEIATLEALKEEITSATDLETLRTLIKKIYTDHKIYAVVKPKQLAILAAARTKGAVNKLENLEKRLEKLIDKAKDDGKDTTAVESYVTDFKAKTEQAKSLIDKAKATFKSMPINDPAKAKVLREEGKGYLTQAKDLLKQAGTDLKKIIAALKTEKKSSNSNTDDDDDTTPSTTPTPSATPTSTPTPTTTE</sequence>
<evidence type="ECO:0000313" key="4">
    <source>
        <dbReference type="EMBL" id="KKS09136.1"/>
    </source>
</evidence>